<keyword evidence="11 17" id="KW-0472">Membrane</keyword>
<keyword evidence="21" id="KW-1185">Reference proteome</keyword>
<feature type="transmembrane region" description="Helical" evidence="17">
    <location>
        <begin position="24"/>
        <end position="46"/>
    </location>
</feature>
<comment type="caution">
    <text evidence="20">The sequence shown here is derived from an EMBL/GenBank/DDBJ whole genome shotgun (WGS) entry which is preliminary data.</text>
</comment>
<evidence type="ECO:0000256" key="1">
    <source>
        <dbReference type="ARBA" id="ARBA00022475"/>
    </source>
</evidence>
<dbReference type="InterPro" id="IPR036950">
    <property type="entry name" value="PBP_transglycosylase"/>
</dbReference>
<dbReference type="SUPFAM" id="SSF56601">
    <property type="entry name" value="beta-lactamase/transpeptidase-like"/>
    <property type="match status" value="1"/>
</dbReference>
<feature type="compositionally biased region" description="Acidic residues" evidence="16">
    <location>
        <begin position="781"/>
        <end position="794"/>
    </location>
</feature>
<dbReference type="Gene3D" id="2.60.40.10">
    <property type="entry name" value="Immunoglobulins"/>
    <property type="match status" value="1"/>
</dbReference>
<sequence length="837" mass="92256">MAGQSNKHSVKTKKKKKRFSGRKWFYGLFFTAVLGIVCAIVGYLLIILNGERILEEHGDKLEFGEASIIYDANGNEINKLYDYEEHREMAEFKEIPEQLINAVIATEDQRFRDHSGLDFWAIGRAVVKDIIARSAVEGGSTITQQLAKNVFLSADKTFFRKATEASIAVAMEQQMSKDEILTMYLNRIYFGKGIHGVKAASEYYFGKDLSELELWESATLAAMPKAPNRYNPVNNPEFSKERRAVVLRLMYDQGYISEQEMNEARAADYEAPVSQAEYKVGSYHGFVDFVIEEAVEVTGLSEEELRVGGYHIYTTLDPKAQDAMDKEFNDASNFEESIDENIVQGAMVIIDHRTGEIKALNGGREYEQRGWNRVDKPRQPGSVFKPIVSYGPALESGTFFPWTILDNNKKCFNDYCPRDRWGPTPVSMKQAMKDSRNLASVWLLDQVGISEGIAFAEKLGFTLEKEDRNLTIALGGLTKGASPLQMATTYSVMANDGKSVDPHTIRKIEGNKNNKKYTYTYEAPKAQQLMSPETAWYLTEMMQAVVEKGGSGQSAAFGRQLAGKTGTTQHGIPGYTGSGIRDAWFVGYTPEWTAAVWMGYDNTDKDHVLKKGSPQAAAFFAKVMRPAMEHVDKGSFKRPDNIKEQKPPAAVTGFQAAYVEQGVIVELSWDASEESNVSYEVYRREVGVTAYSLFTEAVLPKVTDMTVFPGKTYEYYVVAHDSASNLRSANSAAIAVEIPDGDLGIPEIPLDPDIANPDLGIGVPSDDGQLDGGQTDGNNDQSDDGTEVPDEEEGQSGTEMPSSPPIESPHPGTGQAEDSGAASTVPSVTPSTTPDAA</sequence>
<feature type="region of interest" description="Disordered" evidence="16">
    <location>
        <begin position="747"/>
        <end position="837"/>
    </location>
</feature>
<dbReference type="InterPro" id="IPR036116">
    <property type="entry name" value="FN3_sf"/>
</dbReference>
<dbReference type="NCBIfam" id="TIGR02074">
    <property type="entry name" value="PBP_1a_fam"/>
    <property type="match status" value="1"/>
</dbReference>
<keyword evidence="3" id="KW-0645">Protease</keyword>
<dbReference type="EMBL" id="JBHTJZ010000005">
    <property type="protein sequence ID" value="MFD0958929.1"/>
    <property type="molecule type" value="Genomic_DNA"/>
</dbReference>
<evidence type="ECO:0000256" key="15">
    <source>
        <dbReference type="ARBA" id="ARBA00049902"/>
    </source>
</evidence>
<evidence type="ECO:0000256" key="11">
    <source>
        <dbReference type="ARBA" id="ARBA00023136"/>
    </source>
</evidence>
<keyword evidence="8" id="KW-0133">Cell shape</keyword>
<evidence type="ECO:0000256" key="13">
    <source>
        <dbReference type="ARBA" id="ARBA00023316"/>
    </source>
</evidence>
<dbReference type="RefSeq" id="WP_377562761.1">
    <property type="nucleotide sequence ID" value="NZ_JBHTJZ010000005.1"/>
</dbReference>
<evidence type="ECO:0000256" key="3">
    <source>
        <dbReference type="ARBA" id="ARBA00022670"/>
    </source>
</evidence>
<dbReference type="InterPro" id="IPR012338">
    <property type="entry name" value="Beta-lactam/transpept-like"/>
</dbReference>
<dbReference type="PANTHER" id="PTHR32282">
    <property type="entry name" value="BINDING PROTEIN TRANSPEPTIDASE, PUTATIVE-RELATED"/>
    <property type="match status" value="1"/>
</dbReference>
<evidence type="ECO:0000256" key="9">
    <source>
        <dbReference type="ARBA" id="ARBA00022984"/>
    </source>
</evidence>
<evidence type="ECO:0000256" key="14">
    <source>
        <dbReference type="ARBA" id="ARBA00034000"/>
    </source>
</evidence>
<evidence type="ECO:0000256" key="4">
    <source>
        <dbReference type="ARBA" id="ARBA00022676"/>
    </source>
</evidence>
<reference evidence="21" key="1">
    <citation type="journal article" date="2019" name="Int. J. Syst. Evol. Microbiol.">
        <title>The Global Catalogue of Microorganisms (GCM) 10K type strain sequencing project: providing services to taxonomists for standard genome sequencing and annotation.</title>
        <authorList>
            <consortium name="The Broad Institute Genomics Platform"/>
            <consortium name="The Broad Institute Genome Sequencing Center for Infectious Disease"/>
            <person name="Wu L."/>
            <person name="Ma J."/>
        </authorList>
    </citation>
    <scope>NUCLEOTIDE SEQUENCE [LARGE SCALE GENOMIC DNA]</scope>
    <source>
        <strain evidence="21">CCUG 59129</strain>
    </source>
</reference>
<evidence type="ECO:0000256" key="8">
    <source>
        <dbReference type="ARBA" id="ARBA00022960"/>
    </source>
</evidence>
<dbReference type="PANTHER" id="PTHR32282:SF32">
    <property type="entry name" value="PENICILLIN-BINDING PROTEIN 2A"/>
    <property type="match status" value="1"/>
</dbReference>
<keyword evidence="12" id="KW-0511">Multifunctional enzyme</keyword>
<dbReference type="InterPro" id="IPR013783">
    <property type="entry name" value="Ig-like_fold"/>
</dbReference>
<dbReference type="InterPro" id="IPR003961">
    <property type="entry name" value="FN3_dom"/>
</dbReference>
<dbReference type="InterPro" id="IPR050396">
    <property type="entry name" value="Glycosyltr_51/Transpeptidase"/>
</dbReference>
<gene>
    <name evidence="20" type="ORF">ACFQ2I_05940</name>
</gene>
<dbReference type="InterPro" id="IPR023346">
    <property type="entry name" value="Lysozyme-like_dom_sf"/>
</dbReference>
<evidence type="ECO:0000256" key="12">
    <source>
        <dbReference type="ARBA" id="ARBA00023268"/>
    </source>
</evidence>
<dbReference type="CDD" id="cd00063">
    <property type="entry name" value="FN3"/>
    <property type="match status" value="1"/>
</dbReference>
<evidence type="ECO:0000313" key="20">
    <source>
        <dbReference type="EMBL" id="MFD0958929.1"/>
    </source>
</evidence>
<keyword evidence="5" id="KW-0808">Transferase</keyword>
<keyword evidence="9" id="KW-0573">Peptidoglycan synthesis</keyword>
<comment type="catalytic activity">
    <reaction evidence="15">
        <text>[GlcNAc-(1-&gt;4)-Mur2Ac(oyl-L-Ala-gamma-D-Glu-L-Lys-D-Ala-D-Ala)](n)-di-trans,octa-cis-undecaprenyl diphosphate + beta-D-GlcNAc-(1-&gt;4)-Mur2Ac(oyl-L-Ala-gamma-D-Glu-L-Lys-D-Ala-D-Ala)-di-trans,octa-cis-undecaprenyl diphosphate = [GlcNAc-(1-&gt;4)-Mur2Ac(oyl-L-Ala-gamma-D-Glu-L-Lys-D-Ala-D-Ala)](n+1)-di-trans,octa-cis-undecaprenyl diphosphate + di-trans,octa-cis-undecaprenyl diphosphate + H(+)</text>
        <dbReference type="Rhea" id="RHEA:23708"/>
        <dbReference type="Rhea" id="RHEA-COMP:9602"/>
        <dbReference type="Rhea" id="RHEA-COMP:9603"/>
        <dbReference type="ChEBI" id="CHEBI:15378"/>
        <dbReference type="ChEBI" id="CHEBI:58405"/>
        <dbReference type="ChEBI" id="CHEBI:60033"/>
        <dbReference type="ChEBI" id="CHEBI:78435"/>
        <dbReference type="EC" id="2.4.99.28"/>
    </reaction>
</comment>
<name>A0ABW3HN47_9BACL</name>
<evidence type="ECO:0000259" key="19">
    <source>
        <dbReference type="Pfam" id="PF00912"/>
    </source>
</evidence>
<dbReference type="Gene3D" id="3.40.710.10">
    <property type="entry name" value="DD-peptidase/beta-lactamase superfamily"/>
    <property type="match status" value="1"/>
</dbReference>
<dbReference type="Gene3D" id="1.10.3810.10">
    <property type="entry name" value="Biosynthetic peptidoglycan transglycosylase-like"/>
    <property type="match status" value="1"/>
</dbReference>
<keyword evidence="13" id="KW-0961">Cell wall biogenesis/degradation</keyword>
<feature type="compositionally biased region" description="Low complexity" evidence="16">
    <location>
        <begin position="823"/>
        <end position="837"/>
    </location>
</feature>
<organism evidence="20 21">
    <name type="scientific">Paenibacillus chungangensis</name>
    <dbReference type="NCBI Taxonomy" id="696535"/>
    <lineage>
        <taxon>Bacteria</taxon>
        <taxon>Bacillati</taxon>
        <taxon>Bacillota</taxon>
        <taxon>Bacilli</taxon>
        <taxon>Bacillales</taxon>
        <taxon>Paenibacillaceae</taxon>
        <taxon>Paenibacillus</taxon>
    </lineage>
</organism>
<dbReference type="SUPFAM" id="SSF49265">
    <property type="entry name" value="Fibronectin type III"/>
    <property type="match status" value="1"/>
</dbReference>
<dbReference type="InterPro" id="IPR001460">
    <property type="entry name" value="PCN-bd_Tpept"/>
</dbReference>
<evidence type="ECO:0000259" key="18">
    <source>
        <dbReference type="Pfam" id="PF00905"/>
    </source>
</evidence>
<evidence type="ECO:0000256" key="2">
    <source>
        <dbReference type="ARBA" id="ARBA00022645"/>
    </source>
</evidence>
<keyword evidence="6 17" id="KW-0812">Transmembrane</keyword>
<evidence type="ECO:0000256" key="6">
    <source>
        <dbReference type="ARBA" id="ARBA00022692"/>
    </source>
</evidence>
<dbReference type="Pfam" id="PF00912">
    <property type="entry name" value="Transgly"/>
    <property type="match status" value="1"/>
</dbReference>
<feature type="domain" description="Glycosyl transferase family 51" evidence="19">
    <location>
        <begin position="74"/>
        <end position="250"/>
    </location>
</feature>
<dbReference type="InterPro" id="IPR001264">
    <property type="entry name" value="Glyco_trans_51"/>
</dbReference>
<protein>
    <submittedName>
        <fullName evidence="20">PBP1A family penicillin-binding protein</fullName>
    </submittedName>
</protein>
<dbReference type="SUPFAM" id="SSF53955">
    <property type="entry name" value="Lysozyme-like"/>
    <property type="match status" value="1"/>
</dbReference>
<keyword evidence="10 17" id="KW-1133">Transmembrane helix</keyword>
<comment type="catalytic activity">
    <reaction evidence="14">
        <text>Preferential cleavage: (Ac)2-L-Lys-D-Ala-|-D-Ala. Also transpeptidation of peptidyl-alanyl moieties that are N-acyl substituents of D-alanine.</text>
        <dbReference type="EC" id="3.4.16.4"/>
    </reaction>
</comment>
<evidence type="ECO:0000256" key="16">
    <source>
        <dbReference type="SAM" id="MobiDB-lite"/>
    </source>
</evidence>
<keyword evidence="7" id="KW-0378">Hydrolase</keyword>
<keyword evidence="1" id="KW-1003">Cell membrane</keyword>
<dbReference type="Proteomes" id="UP001596989">
    <property type="component" value="Unassembled WGS sequence"/>
</dbReference>
<evidence type="ECO:0000256" key="7">
    <source>
        <dbReference type="ARBA" id="ARBA00022801"/>
    </source>
</evidence>
<feature type="domain" description="Penicillin-binding protein transpeptidase" evidence="18">
    <location>
        <begin position="345"/>
        <end position="624"/>
    </location>
</feature>
<dbReference type="Pfam" id="PF00905">
    <property type="entry name" value="Transpeptidase"/>
    <property type="match status" value="1"/>
</dbReference>
<accession>A0ABW3HN47</accession>
<keyword evidence="4" id="KW-0328">Glycosyltransferase</keyword>
<evidence type="ECO:0000313" key="21">
    <source>
        <dbReference type="Proteomes" id="UP001596989"/>
    </source>
</evidence>
<proteinExistence type="predicted"/>
<evidence type="ECO:0000256" key="10">
    <source>
        <dbReference type="ARBA" id="ARBA00022989"/>
    </source>
</evidence>
<evidence type="ECO:0000256" key="5">
    <source>
        <dbReference type="ARBA" id="ARBA00022679"/>
    </source>
</evidence>
<keyword evidence="2" id="KW-0121">Carboxypeptidase</keyword>
<evidence type="ECO:0000256" key="17">
    <source>
        <dbReference type="SAM" id="Phobius"/>
    </source>
</evidence>